<organism evidence="4 5">
    <name type="scientific">Methanohalobium evestigatum (strain ATCC BAA-1072 / DSM 3721 / NBRC 107634 / OCM 161 / Z-7303)</name>
    <dbReference type="NCBI Taxonomy" id="644295"/>
    <lineage>
        <taxon>Archaea</taxon>
        <taxon>Methanobacteriati</taxon>
        <taxon>Methanobacteriota</taxon>
        <taxon>Stenosarchaea group</taxon>
        <taxon>Methanomicrobia</taxon>
        <taxon>Methanosarcinales</taxon>
        <taxon>Methanosarcinaceae</taxon>
        <taxon>Methanohalobium</taxon>
    </lineage>
</organism>
<keyword evidence="2" id="KW-0802">TPR repeat</keyword>
<dbReference type="Gene3D" id="1.25.40.10">
    <property type="entry name" value="Tetratricopeptide repeat domain"/>
    <property type="match status" value="1"/>
</dbReference>
<evidence type="ECO:0000313" key="4">
    <source>
        <dbReference type="EMBL" id="ADI74105.1"/>
    </source>
</evidence>
<evidence type="ECO:0000256" key="2">
    <source>
        <dbReference type="ARBA" id="ARBA00022803"/>
    </source>
</evidence>
<dbReference type="Pfam" id="PF14559">
    <property type="entry name" value="TPR_19"/>
    <property type="match status" value="1"/>
</dbReference>
<feature type="compositionally biased region" description="Basic and acidic residues" evidence="3">
    <location>
        <begin position="11"/>
        <end position="24"/>
    </location>
</feature>
<dbReference type="PANTHER" id="PTHR44943">
    <property type="entry name" value="CELLULOSE SYNTHASE OPERON PROTEIN C"/>
    <property type="match status" value="1"/>
</dbReference>
<evidence type="ECO:0008006" key="6">
    <source>
        <dbReference type="Google" id="ProtNLM"/>
    </source>
</evidence>
<sequence>MKNEYGGINIKKHEMLKNKKQTDPRIENDKSNLISRIVKEDRQVTHISSIRVKAHLYNSKYEQRPGEAIFNMFQLLEEGIETADEELESDPNNIETLYRKMTNLELLERLDEADKVAEDILSLNPKDRRQMMLKADVLSGKGQYNDAVELFKEAEKMKSYADAPLAKVVHHLRYGEHDQALEICNNLLEIEQNPKVYYVRAYIYTVIGNFEQALENINSAINFRDGISSYWNLKGLILENMGYRLEAKGCFMYTKGVDVDNSMAGIHLI</sequence>
<name>D7E7N2_METEZ</name>
<dbReference type="EMBL" id="CP002069">
    <property type="protein sequence ID" value="ADI74105.1"/>
    <property type="molecule type" value="Genomic_DNA"/>
</dbReference>
<feature type="region of interest" description="Disordered" evidence="3">
    <location>
        <begin position="1"/>
        <end position="24"/>
    </location>
</feature>
<dbReference type="STRING" id="644295.Metev_1233"/>
<keyword evidence="1" id="KW-0677">Repeat</keyword>
<evidence type="ECO:0000256" key="1">
    <source>
        <dbReference type="ARBA" id="ARBA00022737"/>
    </source>
</evidence>
<dbReference type="KEGG" id="mev:Metev_1233"/>
<dbReference type="InterPro" id="IPR051685">
    <property type="entry name" value="Ycf3/AcsC/BcsC/TPR_MFPF"/>
</dbReference>
<reference evidence="4 5" key="1">
    <citation type="submission" date="2010-06" db="EMBL/GenBank/DDBJ databases">
        <title>Complete sequence chromosome of Methanohalobium evestigatum Z-7303.</title>
        <authorList>
            <consortium name="US DOE Joint Genome Institute"/>
            <person name="Lucas S."/>
            <person name="Copeland A."/>
            <person name="Lapidus A."/>
            <person name="Cheng J.-F."/>
            <person name="Bruce D."/>
            <person name="Goodwin L."/>
            <person name="Pitluck S."/>
            <person name="Saunders E."/>
            <person name="Detter J.C."/>
            <person name="Han C."/>
            <person name="Tapia R."/>
            <person name="Land M."/>
            <person name="Hauser L."/>
            <person name="Kyrpides N."/>
            <person name="Mikhailova N."/>
            <person name="Sieprawska-Lupa M."/>
            <person name="Whitman W.B."/>
            <person name="Anderson I."/>
            <person name="Woyke T."/>
        </authorList>
    </citation>
    <scope>NUCLEOTIDE SEQUENCE [LARGE SCALE GENOMIC DNA]</scope>
    <source>
        <strain evidence="5">ATCC BAA-1072 / DSM 3721 / NBRC 107634 / OCM 161 / Z-7303</strain>
    </source>
</reference>
<gene>
    <name evidence="4" type="ordered locus">Metev_1233</name>
</gene>
<dbReference type="RefSeq" id="WP_013194671.1">
    <property type="nucleotide sequence ID" value="NC_014253.1"/>
</dbReference>
<dbReference type="AlphaFoldDB" id="D7E7N2"/>
<dbReference type="InterPro" id="IPR019734">
    <property type="entry name" value="TPR_rpt"/>
</dbReference>
<proteinExistence type="predicted"/>
<dbReference type="GeneID" id="9346866"/>
<dbReference type="PANTHER" id="PTHR44943:SF8">
    <property type="entry name" value="TPR REPEAT-CONTAINING PROTEIN MJ0263"/>
    <property type="match status" value="1"/>
</dbReference>
<dbReference type="InterPro" id="IPR011990">
    <property type="entry name" value="TPR-like_helical_dom_sf"/>
</dbReference>
<accession>D7E7N2</accession>
<dbReference type="HOGENOM" id="CLU_1154347_0_0_2"/>
<protein>
    <recommendedName>
        <fullName evidence="6">TPR repeat-containing protein</fullName>
    </recommendedName>
</protein>
<keyword evidence="5" id="KW-1185">Reference proteome</keyword>
<evidence type="ECO:0000313" key="5">
    <source>
        <dbReference type="Proteomes" id="UP000000391"/>
    </source>
</evidence>
<dbReference type="SUPFAM" id="SSF48452">
    <property type="entry name" value="TPR-like"/>
    <property type="match status" value="1"/>
</dbReference>
<dbReference type="SMART" id="SM00028">
    <property type="entry name" value="TPR"/>
    <property type="match status" value="3"/>
</dbReference>
<evidence type="ECO:0000256" key="3">
    <source>
        <dbReference type="SAM" id="MobiDB-lite"/>
    </source>
</evidence>
<dbReference type="Proteomes" id="UP000000391">
    <property type="component" value="Chromosome"/>
</dbReference>